<dbReference type="AlphaFoldDB" id="A0A8H7SF31"/>
<dbReference type="Gene3D" id="3.40.50.300">
    <property type="entry name" value="P-loop containing nucleotide triphosphate hydrolases"/>
    <property type="match status" value="1"/>
</dbReference>
<reference evidence="11 12" key="1">
    <citation type="submission" date="2020-12" db="EMBL/GenBank/DDBJ databases">
        <title>Metabolic potential, ecology and presence of endohyphal bacteria is reflected in genomic diversity of Mucoromycotina.</title>
        <authorList>
            <person name="Muszewska A."/>
            <person name="Okrasinska A."/>
            <person name="Steczkiewicz K."/>
            <person name="Drgas O."/>
            <person name="Orlowska M."/>
            <person name="Perlinska-Lenart U."/>
            <person name="Aleksandrzak-Piekarczyk T."/>
            <person name="Szatraj K."/>
            <person name="Zielenkiewicz U."/>
            <person name="Pilsyk S."/>
            <person name="Malc E."/>
            <person name="Mieczkowski P."/>
            <person name="Kruszewska J.S."/>
            <person name="Biernat P."/>
            <person name="Pawlowska J."/>
        </authorList>
    </citation>
    <scope>NUCLEOTIDE SEQUENCE [LARGE SCALE GENOMIC DNA]</scope>
    <source>
        <strain evidence="11 12">CBS 142.35</strain>
    </source>
</reference>
<sequence length="646" mass="74118">MWYSYPFRSIATLINNNNIHSEQQQEEEQEPMIDLTSQQHSSSTQKKKSHYSFDRIFLKRLYRLLQVLFRSTSNQDRFYSLSLKARQNSIFWLYIAFITISCGTEILYYYVGLMPSRFYGVLSSKDLPGFTRFIIPCIILVFGAAAGKSLLSFMGELFSLKIRRLLTQYVHDCYIKPKTLYSVVTSPNAPDNPDQRIAQDIDKFADALKGIVENLIIAPFLVAYYTWKCWAVTGFLGPFMIYGYFIVGSILSQMLIRPIVNAVFYKELAEGNFRFLHVRLRQFAEAIAFSRGECEEHTRAKESLNILLDNQRKVVNRELPLHLSNESFSYFGSILSYLIVAMPIFAGTFDDKDPSELSEIISKNSFFCMYLIFRFTVIIEQSVKLSDLAGYAARIGEVLEVIDDVDDELDHISVYHPIMGDLDDYDSSSILFENVELISPQGKQLVSNFNLEISNTDRVVILGPNGSGKSSLLRALAGLWHCSTGRIRIPKDILGKDFVFLPQIPYLIDGSLREQIMYPYNSSSMTVSDIQIRELLHQVQLSHLEEMIQSFDARFGEEWQKMLSPGEQQRLMFTRILYWKPRFAVLDEATSAMDTNSETHLYNILNDMNISIISISHHVNIIDYHNKIVTLDGLGGYKVDETSLSK</sequence>
<dbReference type="InterPro" id="IPR027417">
    <property type="entry name" value="P-loop_NTPase"/>
</dbReference>
<dbReference type="Pfam" id="PF06472">
    <property type="entry name" value="ABC_membrane_2"/>
    <property type="match status" value="1"/>
</dbReference>
<dbReference type="InterPro" id="IPR003439">
    <property type="entry name" value="ABC_transporter-like_ATP-bd"/>
</dbReference>
<dbReference type="InterPro" id="IPR050835">
    <property type="entry name" value="ABC_transporter_sub-D"/>
</dbReference>
<keyword evidence="5" id="KW-0067">ATP-binding</keyword>
<evidence type="ECO:0000259" key="10">
    <source>
        <dbReference type="PROSITE" id="PS50893"/>
    </source>
</evidence>
<accession>A0A8H7SF31</accession>
<evidence type="ECO:0000256" key="5">
    <source>
        <dbReference type="ARBA" id="ARBA00022840"/>
    </source>
</evidence>
<dbReference type="GO" id="GO:0006635">
    <property type="term" value="P:fatty acid beta-oxidation"/>
    <property type="evidence" value="ECO:0007669"/>
    <property type="project" value="TreeGrafter"/>
</dbReference>
<dbReference type="PANTHER" id="PTHR11384">
    <property type="entry name" value="ATP-BINDING CASSETTE, SUB-FAMILY D MEMBER"/>
    <property type="match status" value="1"/>
</dbReference>
<dbReference type="GO" id="GO:0016887">
    <property type="term" value="F:ATP hydrolysis activity"/>
    <property type="evidence" value="ECO:0007669"/>
    <property type="project" value="InterPro"/>
</dbReference>
<keyword evidence="3 9" id="KW-0812">Transmembrane</keyword>
<dbReference type="PANTHER" id="PTHR11384:SF59">
    <property type="entry name" value="LYSOSOMAL COBALAMIN TRANSPORTER ABCD4"/>
    <property type="match status" value="1"/>
</dbReference>
<keyword evidence="12" id="KW-1185">Reference proteome</keyword>
<dbReference type="GO" id="GO:0042760">
    <property type="term" value="P:very long-chain fatty acid catabolic process"/>
    <property type="evidence" value="ECO:0007669"/>
    <property type="project" value="TreeGrafter"/>
</dbReference>
<dbReference type="CDD" id="cd03223">
    <property type="entry name" value="ABCD_peroxisomal_ALDP"/>
    <property type="match status" value="1"/>
</dbReference>
<dbReference type="Proteomes" id="UP000646827">
    <property type="component" value="Unassembled WGS sequence"/>
</dbReference>
<proteinExistence type="inferred from homology"/>
<dbReference type="GO" id="GO:0140359">
    <property type="term" value="F:ABC-type transporter activity"/>
    <property type="evidence" value="ECO:0007669"/>
    <property type="project" value="InterPro"/>
</dbReference>
<comment type="similarity">
    <text evidence="1">Belongs to the ABC transporter superfamily. ABCD family. Peroxisomal fatty acyl CoA transporter (TC 3.A.1.203) subfamily.</text>
</comment>
<dbReference type="SUPFAM" id="SSF52540">
    <property type="entry name" value="P-loop containing nucleoside triphosphate hydrolases"/>
    <property type="match status" value="1"/>
</dbReference>
<gene>
    <name evidence="11" type="ORF">INT45_006384</name>
</gene>
<dbReference type="GO" id="GO:0005778">
    <property type="term" value="C:peroxisomal membrane"/>
    <property type="evidence" value="ECO:0007669"/>
    <property type="project" value="TreeGrafter"/>
</dbReference>
<dbReference type="InterPro" id="IPR036640">
    <property type="entry name" value="ABC1_TM_sf"/>
</dbReference>
<comment type="caution">
    <text evidence="11">The sequence shown here is derived from an EMBL/GenBank/DDBJ whole genome shotgun (WGS) entry which is preliminary data.</text>
</comment>
<feature type="transmembrane region" description="Helical" evidence="9">
    <location>
        <begin position="133"/>
        <end position="154"/>
    </location>
</feature>
<dbReference type="GO" id="GO:0005524">
    <property type="term" value="F:ATP binding"/>
    <property type="evidence" value="ECO:0007669"/>
    <property type="project" value="UniProtKB-KW"/>
</dbReference>
<feature type="region of interest" description="Disordered" evidence="8">
    <location>
        <begin position="21"/>
        <end position="47"/>
    </location>
</feature>
<evidence type="ECO:0000256" key="8">
    <source>
        <dbReference type="SAM" id="MobiDB-lite"/>
    </source>
</evidence>
<evidence type="ECO:0000256" key="2">
    <source>
        <dbReference type="ARBA" id="ARBA00022448"/>
    </source>
</evidence>
<feature type="transmembrane region" description="Helical" evidence="9">
    <location>
        <begin position="91"/>
        <end position="113"/>
    </location>
</feature>
<dbReference type="EMBL" id="JAEPRB010000011">
    <property type="protein sequence ID" value="KAG2226977.1"/>
    <property type="molecule type" value="Genomic_DNA"/>
</dbReference>
<feature type="transmembrane region" description="Helical" evidence="9">
    <location>
        <begin position="239"/>
        <end position="256"/>
    </location>
</feature>
<protein>
    <recommendedName>
        <fullName evidence="10">ABC transporter domain-containing protein</fullName>
    </recommendedName>
</protein>
<dbReference type="Pfam" id="PF00005">
    <property type="entry name" value="ABC_tran"/>
    <property type="match status" value="1"/>
</dbReference>
<evidence type="ECO:0000256" key="3">
    <source>
        <dbReference type="ARBA" id="ARBA00022692"/>
    </source>
</evidence>
<dbReference type="GO" id="GO:0007031">
    <property type="term" value="P:peroxisome organization"/>
    <property type="evidence" value="ECO:0007669"/>
    <property type="project" value="TreeGrafter"/>
</dbReference>
<evidence type="ECO:0000256" key="6">
    <source>
        <dbReference type="ARBA" id="ARBA00022989"/>
    </source>
</evidence>
<dbReference type="SUPFAM" id="SSF90123">
    <property type="entry name" value="ABC transporter transmembrane region"/>
    <property type="match status" value="1"/>
</dbReference>
<dbReference type="GO" id="GO:0015910">
    <property type="term" value="P:long-chain fatty acid import into peroxisome"/>
    <property type="evidence" value="ECO:0007669"/>
    <property type="project" value="TreeGrafter"/>
</dbReference>
<organism evidence="11 12">
    <name type="scientific">Circinella minor</name>
    <dbReference type="NCBI Taxonomy" id="1195481"/>
    <lineage>
        <taxon>Eukaryota</taxon>
        <taxon>Fungi</taxon>
        <taxon>Fungi incertae sedis</taxon>
        <taxon>Mucoromycota</taxon>
        <taxon>Mucoromycotina</taxon>
        <taxon>Mucoromycetes</taxon>
        <taxon>Mucorales</taxon>
        <taxon>Lichtheimiaceae</taxon>
        <taxon>Circinella</taxon>
    </lineage>
</organism>
<evidence type="ECO:0000256" key="9">
    <source>
        <dbReference type="SAM" id="Phobius"/>
    </source>
</evidence>
<keyword evidence="4" id="KW-0547">Nucleotide-binding</keyword>
<name>A0A8H7SF31_9FUNG</name>
<dbReference type="GO" id="GO:0005324">
    <property type="term" value="F:long-chain fatty acid transmembrane transporter activity"/>
    <property type="evidence" value="ECO:0007669"/>
    <property type="project" value="TreeGrafter"/>
</dbReference>
<evidence type="ECO:0000256" key="7">
    <source>
        <dbReference type="ARBA" id="ARBA00023136"/>
    </source>
</evidence>
<feature type="domain" description="ABC transporter" evidence="10">
    <location>
        <begin position="430"/>
        <end position="646"/>
    </location>
</feature>
<dbReference type="SMART" id="SM00382">
    <property type="entry name" value="AAA"/>
    <property type="match status" value="1"/>
</dbReference>
<evidence type="ECO:0000256" key="1">
    <source>
        <dbReference type="ARBA" id="ARBA00008575"/>
    </source>
</evidence>
<evidence type="ECO:0000256" key="4">
    <source>
        <dbReference type="ARBA" id="ARBA00022741"/>
    </source>
</evidence>
<evidence type="ECO:0000313" key="12">
    <source>
        <dbReference type="Proteomes" id="UP000646827"/>
    </source>
</evidence>
<dbReference type="OrthoDB" id="422637at2759"/>
<dbReference type="InterPro" id="IPR003593">
    <property type="entry name" value="AAA+_ATPase"/>
</dbReference>
<evidence type="ECO:0000313" key="11">
    <source>
        <dbReference type="EMBL" id="KAG2226977.1"/>
    </source>
</evidence>
<keyword evidence="7 9" id="KW-0472">Membrane</keyword>
<keyword evidence="6 9" id="KW-1133">Transmembrane helix</keyword>
<dbReference type="InterPro" id="IPR011527">
    <property type="entry name" value="ABC1_TM_dom"/>
</dbReference>
<keyword evidence="2" id="KW-0813">Transport</keyword>
<dbReference type="PROSITE" id="PS50893">
    <property type="entry name" value="ABC_TRANSPORTER_2"/>
    <property type="match status" value="1"/>
</dbReference>